<dbReference type="AlphaFoldDB" id="A0A3Q9GGS3"/>
<feature type="transmembrane region" description="Helical" evidence="1">
    <location>
        <begin position="673"/>
        <end position="692"/>
    </location>
</feature>
<evidence type="ECO:0000313" key="3">
    <source>
        <dbReference type="Proteomes" id="UP000280228"/>
    </source>
</evidence>
<keyword evidence="1" id="KW-0812">Transmembrane</keyword>
<evidence type="ECO:0000313" key="2">
    <source>
        <dbReference type="EMBL" id="AZQ93850.1"/>
    </source>
</evidence>
<sequence length="888" mass="102780">MSLFKKKKTFTNTDSASLYAPSQVSDAKQVKKQAIKQWVFEGSQRPLHEYLLASSQNGLKSRWDKLYELVQTKNIYSEYRWDFGEYSAIGKPLKQLNWKKAAEEYLKEKFPNQIDKFLHIDHGDLWELPSVDAWARKRFRFRQVNKTDHNHEVLIQSNPRYVVVLVGNDYNLQSWYLGSSSYVNKPNYHYLHPKNRLSRAHNYSRAYRTKLETNPREIRELASYPRVKPLSRESYTFVKFLKEDYDKIMREEVASKDTMPIAELIGIDAKSLLPNISTNYVPTPYPDDERDTKPYEWFGAEYIDKQGNVQTYYEHIPDLRNHRIGALASKHTTTIPIIQYHPIPIRISDYDMDKDSELLTGNSLLGKLFLNRQRRTEQLKQSHERIAYDRAYAAEALAVLGYDIKELISSFRDSMGADWGKLDDVWIHLSVPLPYDKSDFDVPVLHKYWHLYNYMMFKFRIATYFNPDYQAYYRQFTYMYSLPTEYGGIDDTVFWRQQGNPFTFQSHRFKVMTYNREHIDDFRSNFIRHNSPVNEYELENSTERMAQRINTSNGSTFDIPNELLDIRINHQTNGSYTRPDNYWSVPYNLYPYNRIPKTTRTPIGKNSTLMASTLYGSRVVGFTTLAYHNLPVIPYLLKQLTRHEQDELLQYAMQLHTRTEETVKVYRDWVKPAVKFGAVIVGIAVAIITGGGDGGSTYAALVALAKSLAVSLAINFVVKIAVKLGLVSPKLAGYLQLIITVVMAAHGASWDFSKLITAPNIMTAVNQSFNAYNKQKAYELAEVYKQIQDETVKYQTKTEALKTKQKMLDLGVAKDAKLYLNMPSYAPKVNLFETPQMMYARHSNINVVNLSLGTVSNLADGLLSKQQTPNLTTVADIQQQVEDVLLIT</sequence>
<reference evidence="2 3" key="1">
    <citation type="submission" date="2018-12" db="EMBL/GenBank/DDBJ databases">
        <title>Persistence of Moraxella catarrhalis in Chronic Obstructive Pulmonary Disease and Regulation of the Hag/MID Adhesin.</title>
        <authorList>
            <person name="Murphy T."/>
            <person name="Zhao X."/>
            <person name="Vyas G."/>
            <person name="Aluvathingal J."/>
            <person name="Nadendla S."/>
            <person name="Tallon L."/>
            <person name="Tettelin H."/>
        </authorList>
    </citation>
    <scope>NUCLEOTIDE SEQUENCE [LARGE SCALE GENOMIC DNA]</scope>
    <source>
        <strain evidence="2 3">46P58B1</strain>
    </source>
</reference>
<proteinExistence type="predicted"/>
<accession>A0A3Q9GGS3</accession>
<dbReference type="Proteomes" id="UP000280228">
    <property type="component" value="Chromosome"/>
</dbReference>
<name>A0A3Q9GGS3_MORCA</name>
<keyword evidence="1" id="KW-1133">Transmembrane helix</keyword>
<evidence type="ECO:0000256" key="1">
    <source>
        <dbReference type="SAM" id="Phobius"/>
    </source>
</evidence>
<feature type="transmembrane region" description="Helical" evidence="1">
    <location>
        <begin position="734"/>
        <end position="752"/>
    </location>
</feature>
<gene>
    <name evidence="2" type="ORF">EJK53_0903</name>
</gene>
<dbReference type="RefSeq" id="WP_003671130.1">
    <property type="nucleotide sequence ID" value="NZ_CP034662.1"/>
</dbReference>
<keyword evidence="1" id="KW-0472">Membrane</keyword>
<feature type="transmembrane region" description="Helical" evidence="1">
    <location>
        <begin position="698"/>
        <end position="722"/>
    </location>
</feature>
<protein>
    <submittedName>
        <fullName evidence="2">Uncharacterized protein</fullName>
    </submittedName>
</protein>
<dbReference type="EMBL" id="CP034662">
    <property type="protein sequence ID" value="AZQ93850.1"/>
    <property type="molecule type" value="Genomic_DNA"/>
</dbReference>
<organism evidence="2 3">
    <name type="scientific">Moraxella catarrhalis</name>
    <name type="common">Branhamella catarrhalis</name>
    <dbReference type="NCBI Taxonomy" id="480"/>
    <lineage>
        <taxon>Bacteria</taxon>
        <taxon>Pseudomonadati</taxon>
        <taxon>Pseudomonadota</taxon>
        <taxon>Gammaproteobacteria</taxon>
        <taxon>Moraxellales</taxon>
        <taxon>Moraxellaceae</taxon>
        <taxon>Moraxella</taxon>
    </lineage>
</organism>